<evidence type="ECO:0000256" key="1">
    <source>
        <dbReference type="SAM" id="MobiDB-lite"/>
    </source>
</evidence>
<feature type="domain" description="Phytase-like" evidence="3">
    <location>
        <begin position="60"/>
        <end position="379"/>
    </location>
</feature>
<feature type="compositionally biased region" description="Polar residues" evidence="1">
    <location>
        <begin position="202"/>
        <end position="217"/>
    </location>
</feature>
<evidence type="ECO:0000259" key="3">
    <source>
        <dbReference type="Pfam" id="PF13449"/>
    </source>
</evidence>
<dbReference type="KEGG" id="dph:EHF33_03790"/>
<gene>
    <name evidence="4" type="ORF">EHF33_03790</name>
</gene>
<dbReference type="PANTHER" id="PTHR37957">
    <property type="entry name" value="BLR7070 PROTEIN"/>
    <property type="match status" value="1"/>
</dbReference>
<reference evidence="4 5" key="1">
    <citation type="submission" date="2018-11" db="EMBL/GenBank/DDBJ databases">
        <title>Deinococcus shelandsis sp. nov., isolated from South Shetland Islands soil of Antarctica.</title>
        <authorList>
            <person name="Tian J."/>
        </authorList>
    </citation>
    <scope>NUCLEOTIDE SEQUENCE [LARGE SCALE GENOMIC DNA]</scope>
    <source>
        <strain evidence="4 5">S14-83T</strain>
    </source>
</reference>
<feature type="signal peptide" evidence="2">
    <location>
        <begin position="1"/>
        <end position="22"/>
    </location>
</feature>
<evidence type="ECO:0000313" key="4">
    <source>
        <dbReference type="EMBL" id="AZI41983.1"/>
    </source>
</evidence>
<dbReference type="AlphaFoldDB" id="A0A3G8YAP3"/>
<dbReference type="OrthoDB" id="384721at2"/>
<dbReference type="Proteomes" id="UP000276417">
    <property type="component" value="Chromosome 1"/>
</dbReference>
<evidence type="ECO:0000313" key="5">
    <source>
        <dbReference type="Proteomes" id="UP000276417"/>
    </source>
</evidence>
<dbReference type="PANTHER" id="PTHR37957:SF1">
    <property type="entry name" value="PHYTASE-LIKE DOMAIN-CONTAINING PROTEIN"/>
    <property type="match status" value="1"/>
</dbReference>
<proteinExistence type="predicted"/>
<sequence length="414" mass="44225">MKNLILGWSVLGLLAVSSAASAVTLSGYAVLPADTFAPGPDSGQFDGSGRKADAPRFKGQPVQGFSAVQFGPNGTYRLMPDNGFGTKYNSPDSLLRVYTLSLTAKTKPAEVGKVEVGSFITLSDPNRKVPFLIVNENTPKRLLTGADFDIESFVEVPDGTLWFGEEFGPFLLHTDASGKVLSAPLPTPDYGAGKDATKDQVKSPNNPALLASSPNPGQMSAATLGSSKGFEGMSSNVARTKLYPLLEGTVIGDAAGTLRLHEFDVPSGQFTRLIGRYKLEDPSNSIGDMTVINDNELLVIERDQNSGDAAKLKKIYKIDLTQLGSDGNFIKVEVADLLNIKDPQNLAGFGEIFRFPFVTIEDVLVIDKNTILVANDNNYPGTGGRGKDIKDPNELIWLTLDTPLNVAVGVGLKK</sequence>
<name>A0A3G8YAP3_9DEIO</name>
<dbReference type="Pfam" id="PF13449">
    <property type="entry name" value="Phytase-like"/>
    <property type="match status" value="1"/>
</dbReference>
<organism evidence="4 5">
    <name type="scientific">Deinococcus psychrotolerans</name>
    <dbReference type="NCBI Taxonomy" id="2489213"/>
    <lineage>
        <taxon>Bacteria</taxon>
        <taxon>Thermotogati</taxon>
        <taxon>Deinococcota</taxon>
        <taxon>Deinococci</taxon>
        <taxon>Deinococcales</taxon>
        <taxon>Deinococcaceae</taxon>
        <taxon>Deinococcus</taxon>
    </lineage>
</organism>
<feature type="region of interest" description="Disordered" evidence="1">
    <location>
        <begin position="190"/>
        <end position="217"/>
    </location>
</feature>
<dbReference type="RefSeq" id="WP_124868036.1">
    <property type="nucleotide sequence ID" value="NZ_CP034183.1"/>
</dbReference>
<protein>
    <recommendedName>
        <fullName evidence="3">Phytase-like domain-containing protein</fullName>
    </recommendedName>
</protein>
<feature type="chain" id="PRO_5017970123" description="Phytase-like domain-containing protein" evidence="2">
    <location>
        <begin position="23"/>
        <end position="414"/>
    </location>
</feature>
<evidence type="ECO:0000256" key="2">
    <source>
        <dbReference type="SAM" id="SignalP"/>
    </source>
</evidence>
<dbReference type="EMBL" id="CP034183">
    <property type="protein sequence ID" value="AZI41983.1"/>
    <property type="molecule type" value="Genomic_DNA"/>
</dbReference>
<keyword evidence="5" id="KW-1185">Reference proteome</keyword>
<accession>A0A3G8YAP3</accession>
<dbReference type="InterPro" id="IPR027372">
    <property type="entry name" value="Phytase-like_dom"/>
</dbReference>
<keyword evidence="2" id="KW-0732">Signal</keyword>